<proteinExistence type="predicted"/>
<name>A0A6A7A9H3_9PLEO</name>
<dbReference type="EMBL" id="MU006220">
    <property type="protein sequence ID" value="KAF2829950.1"/>
    <property type="molecule type" value="Genomic_DNA"/>
</dbReference>
<feature type="compositionally biased region" description="Polar residues" evidence="1">
    <location>
        <begin position="179"/>
        <end position="194"/>
    </location>
</feature>
<protein>
    <submittedName>
        <fullName evidence="2">Uncharacterized protein</fullName>
    </submittedName>
</protein>
<feature type="region of interest" description="Disordered" evidence="1">
    <location>
        <begin position="179"/>
        <end position="213"/>
    </location>
</feature>
<organism evidence="2 3">
    <name type="scientific">Ophiobolus disseminans</name>
    <dbReference type="NCBI Taxonomy" id="1469910"/>
    <lineage>
        <taxon>Eukaryota</taxon>
        <taxon>Fungi</taxon>
        <taxon>Dikarya</taxon>
        <taxon>Ascomycota</taxon>
        <taxon>Pezizomycotina</taxon>
        <taxon>Dothideomycetes</taxon>
        <taxon>Pleosporomycetidae</taxon>
        <taxon>Pleosporales</taxon>
        <taxon>Pleosporineae</taxon>
        <taxon>Phaeosphaeriaceae</taxon>
        <taxon>Ophiobolus</taxon>
    </lineage>
</organism>
<dbReference type="Proteomes" id="UP000799424">
    <property type="component" value="Unassembled WGS sequence"/>
</dbReference>
<evidence type="ECO:0000256" key="1">
    <source>
        <dbReference type="SAM" id="MobiDB-lite"/>
    </source>
</evidence>
<evidence type="ECO:0000313" key="3">
    <source>
        <dbReference type="Proteomes" id="UP000799424"/>
    </source>
</evidence>
<evidence type="ECO:0000313" key="2">
    <source>
        <dbReference type="EMBL" id="KAF2829950.1"/>
    </source>
</evidence>
<gene>
    <name evidence="2" type="ORF">CC86DRAFT_379444</name>
</gene>
<sequence>MSIGREPGSTMERHINPEGHHSYTLLENLWLFGAKCCANVADKVYSLVSLSPGGLDITVDYREPVVSVVRSVLGSQPNLCLCQAKIVLATMYTNHLDLLTHDSLPIVGIPKSRGTGYSPPFNLLFLKAKSMAATSPPATTPKNIPTFIATSISRSTAHLRRKSLTRAVHLLHPLSSANSGYNSNNPASTTCSSDTTHDRPACLTTPCDTNSPL</sequence>
<accession>A0A6A7A9H3</accession>
<reference evidence="2" key="1">
    <citation type="journal article" date="2020" name="Stud. Mycol.">
        <title>101 Dothideomycetes genomes: a test case for predicting lifestyles and emergence of pathogens.</title>
        <authorList>
            <person name="Haridas S."/>
            <person name="Albert R."/>
            <person name="Binder M."/>
            <person name="Bloem J."/>
            <person name="Labutti K."/>
            <person name="Salamov A."/>
            <person name="Andreopoulos B."/>
            <person name="Baker S."/>
            <person name="Barry K."/>
            <person name="Bills G."/>
            <person name="Bluhm B."/>
            <person name="Cannon C."/>
            <person name="Castanera R."/>
            <person name="Culley D."/>
            <person name="Daum C."/>
            <person name="Ezra D."/>
            <person name="Gonzalez J."/>
            <person name="Henrissat B."/>
            <person name="Kuo A."/>
            <person name="Liang C."/>
            <person name="Lipzen A."/>
            <person name="Lutzoni F."/>
            <person name="Magnuson J."/>
            <person name="Mondo S."/>
            <person name="Nolan M."/>
            <person name="Ohm R."/>
            <person name="Pangilinan J."/>
            <person name="Park H.-J."/>
            <person name="Ramirez L."/>
            <person name="Alfaro M."/>
            <person name="Sun H."/>
            <person name="Tritt A."/>
            <person name="Yoshinaga Y."/>
            <person name="Zwiers L.-H."/>
            <person name="Turgeon B."/>
            <person name="Goodwin S."/>
            <person name="Spatafora J."/>
            <person name="Crous P."/>
            <person name="Grigoriev I."/>
        </authorList>
    </citation>
    <scope>NUCLEOTIDE SEQUENCE</scope>
    <source>
        <strain evidence="2">CBS 113818</strain>
    </source>
</reference>
<keyword evidence="3" id="KW-1185">Reference proteome</keyword>
<dbReference type="AlphaFoldDB" id="A0A6A7A9H3"/>